<evidence type="ECO:0000313" key="3">
    <source>
        <dbReference type="EMBL" id="KAF9937988.1"/>
    </source>
</evidence>
<dbReference type="InterPro" id="IPR018870">
    <property type="entry name" value="Tti2"/>
</dbReference>
<gene>
    <name evidence="3" type="ORF">BGZ65_000699</name>
</gene>
<feature type="region of interest" description="Disordered" evidence="2">
    <location>
        <begin position="1"/>
        <end position="39"/>
    </location>
</feature>
<evidence type="ECO:0000313" key="4">
    <source>
        <dbReference type="Proteomes" id="UP000749646"/>
    </source>
</evidence>
<reference evidence="3" key="1">
    <citation type="journal article" date="2020" name="Fungal Divers.">
        <title>Resolving the Mortierellaceae phylogeny through synthesis of multi-gene phylogenetics and phylogenomics.</title>
        <authorList>
            <person name="Vandepol N."/>
            <person name="Liber J."/>
            <person name="Desiro A."/>
            <person name="Na H."/>
            <person name="Kennedy M."/>
            <person name="Barry K."/>
            <person name="Grigoriev I.V."/>
            <person name="Miller A.N."/>
            <person name="O'Donnell K."/>
            <person name="Stajich J.E."/>
            <person name="Bonito G."/>
        </authorList>
    </citation>
    <scope>NUCLEOTIDE SEQUENCE</scope>
    <source>
        <strain evidence="3">MES-2147</strain>
    </source>
</reference>
<dbReference type="Pfam" id="PF10521">
    <property type="entry name" value="Tti2"/>
    <property type="match status" value="1"/>
</dbReference>
<dbReference type="GO" id="GO:0005829">
    <property type="term" value="C:cytosol"/>
    <property type="evidence" value="ECO:0007669"/>
    <property type="project" value="TreeGrafter"/>
</dbReference>
<dbReference type="AlphaFoldDB" id="A0A9P6LT62"/>
<sequence length="736" mass="82064">MESREHLDALLSESRDADGPERRAESIGDTGGEMPSTFAWNNDRVRTTFTDAMDGWTSSEASSKSKTCEFLTRSFTEHQILQALGSMTMLQSVQSTQTDGFMTFCLDILRHLPLQQEGDSNAAAQVPTVPVVDNPYTLHRLIIACATFTNNKDLWNTLEPSISSGNTEKALENLQMLYQTTPWSIGPDSNTSSTSSTIRGRNTIMIPGSFFDHVIQIIEKDIRPCFTHLRAQKMANRAQRTIESHQEKMRQPAPLIEDTQDSDATTGSIILMGTQGLVGQPTTGSKSSQRVQITLVQDTPDDEEDEWSELDNSSYSTGSNVLQPKRWDTTFLEAVPVVEWCAKQPIQDPSRIHEIFMLLLAPILAMTDSTQPRHRIRGLDLLTGFLIQYHDYSGWSSAGRNRRQVDPRIWIKIFERTGLDQVLERALRPLLGPLELGMSTDPEAVKASDNDALAHDDELERVNSAFRAYLTLILVNTEPNDKPASATAPSRPVTFNSAPTTGGAENTDLNLLTIEKLFLHGILGSFQRTNPSMEYRMLVLEWMEILVRPVIALDLIWVQMVQQMTLLSVIPQGSVAPSTPVQRFQGIYGMGAPTMKYLLTLVAHICTILDFSFPSSPPTMRQKSLVLARKAADALRAIIEVSKPRIPRYRGKILAALANCWANSRVFYADLETVKPSSDLSQEQLDLDQSLVSTMQLCIEFCQPKVTNQDASSGLEIDMKVLKELEPNVFDPLFAP</sequence>
<evidence type="ECO:0000256" key="2">
    <source>
        <dbReference type="SAM" id="MobiDB-lite"/>
    </source>
</evidence>
<organism evidence="3 4">
    <name type="scientific">Modicella reniformis</name>
    <dbReference type="NCBI Taxonomy" id="1440133"/>
    <lineage>
        <taxon>Eukaryota</taxon>
        <taxon>Fungi</taxon>
        <taxon>Fungi incertae sedis</taxon>
        <taxon>Mucoromycota</taxon>
        <taxon>Mortierellomycotina</taxon>
        <taxon>Mortierellomycetes</taxon>
        <taxon>Mortierellales</taxon>
        <taxon>Mortierellaceae</taxon>
        <taxon>Modicella</taxon>
    </lineage>
</organism>
<feature type="region of interest" description="Disordered" evidence="2">
    <location>
        <begin position="480"/>
        <end position="501"/>
    </location>
</feature>
<protein>
    <submittedName>
        <fullName evidence="3">Uncharacterized protein</fullName>
    </submittedName>
</protein>
<dbReference type="PANTHER" id="PTHR32226:SF2">
    <property type="entry name" value="TELO2-INTERACTING PROTEIN 2"/>
    <property type="match status" value="1"/>
</dbReference>
<dbReference type="Proteomes" id="UP000749646">
    <property type="component" value="Unassembled WGS sequence"/>
</dbReference>
<comment type="caution">
    <text evidence="3">The sequence shown here is derived from an EMBL/GenBank/DDBJ whole genome shotgun (WGS) entry which is preliminary data.</text>
</comment>
<accession>A0A9P6LT62</accession>
<dbReference type="OrthoDB" id="6417021at2759"/>
<proteinExistence type="inferred from homology"/>
<feature type="compositionally biased region" description="Basic and acidic residues" evidence="2">
    <location>
        <begin position="1"/>
        <end position="26"/>
    </location>
</feature>
<evidence type="ECO:0000256" key="1">
    <source>
        <dbReference type="ARBA" id="ARBA00034736"/>
    </source>
</evidence>
<dbReference type="GO" id="GO:0005634">
    <property type="term" value="C:nucleus"/>
    <property type="evidence" value="ECO:0007669"/>
    <property type="project" value="TreeGrafter"/>
</dbReference>
<keyword evidence="4" id="KW-1185">Reference proteome</keyword>
<name>A0A9P6LT62_9FUNG</name>
<dbReference type="GO" id="GO:0110078">
    <property type="term" value="C:TTT Hsp90 cochaperone complex"/>
    <property type="evidence" value="ECO:0007669"/>
    <property type="project" value="InterPro"/>
</dbReference>
<dbReference type="EMBL" id="JAAAHW010009638">
    <property type="protein sequence ID" value="KAF9937988.1"/>
    <property type="molecule type" value="Genomic_DNA"/>
</dbReference>
<dbReference type="PANTHER" id="PTHR32226">
    <property type="entry name" value="TELO2-INTERACTING PROTEIN 2"/>
    <property type="match status" value="1"/>
</dbReference>
<comment type="similarity">
    <text evidence="1">Belongs to the TTI2 family.</text>
</comment>